<proteinExistence type="predicted"/>
<protein>
    <submittedName>
        <fullName evidence="1">Uncharacterized protein</fullName>
    </submittedName>
</protein>
<reference evidence="1" key="1">
    <citation type="journal article" date="2014" name="Int. J. Syst. Evol. Microbiol.">
        <title>Complete genome sequence of Corynebacterium casei LMG S-19264T (=DSM 44701T), isolated from a smear-ripened cheese.</title>
        <authorList>
            <consortium name="US DOE Joint Genome Institute (JGI-PGF)"/>
            <person name="Walter F."/>
            <person name="Albersmeier A."/>
            <person name="Kalinowski J."/>
            <person name="Ruckert C."/>
        </authorList>
    </citation>
    <scope>NUCLEOTIDE SEQUENCE</scope>
    <source>
        <strain evidence="1">CGMCC 1.15254</strain>
    </source>
</reference>
<accession>A0A917C7P9</accession>
<keyword evidence="2" id="KW-1185">Reference proteome</keyword>
<dbReference type="Proteomes" id="UP000632498">
    <property type="component" value="Unassembled WGS sequence"/>
</dbReference>
<evidence type="ECO:0000313" key="2">
    <source>
        <dbReference type="Proteomes" id="UP000632498"/>
    </source>
</evidence>
<reference evidence="1" key="2">
    <citation type="submission" date="2020-09" db="EMBL/GenBank/DDBJ databases">
        <authorList>
            <person name="Sun Q."/>
            <person name="Zhou Y."/>
        </authorList>
    </citation>
    <scope>NUCLEOTIDE SEQUENCE</scope>
    <source>
        <strain evidence="1">CGMCC 1.15254</strain>
    </source>
</reference>
<sequence length="77" mass="8674">MVKSFNRVNADYVNPMDITLRVRSENVVENVLPADNAQKCSKTPIVADRRFTADFSQNEVAGFDRSITSSFLNMMLS</sequence>
<organism evidence="1 2">
    <name type="scientific">Terasakiella brassicae</name>
    <dbReference type="NCBI Taxonomy" id="1634917"/>
    <lineage>
        <taxon>Bacteria</taxon>
        <taxon>Pseudomonadati</taxon>
        <taxon>Pseudomonadota</taxon>
        <taxon>Alphaproteobacteria</taxon>
        <taxon>Rhodospirillales</taxon>
        <taxon>Terasakiellaceae</taxon>
        <taxon>Terasakiella</taxon>
    </lineage>
</organism>
<comment type="caution">
    <text evidence="1">The sequence shown here is derived from an EMBL/GenBank/DDBJ whole genome shotgun (WGS) entry which is preliminary data.</text>
</comment>
<gene>
    <name evidence="1" type="ORF">GCM10011332_32890</name>
</gene>
<dbReference type="AlphaFoldDB" id="A0A917C7P9"/>
<evidence type="ECO:0000313" key="1">
    <source>
        <dbReference type="EMBL" id="GGF76349.1"/>
    </source>
</evidence>
<dbReference type="EMBL" id="BMHV01000048">
    <property type="protein sequence ID" value="GGF76349.1"/>
    <property type="molecule type" value="Genomic_DNA"/>
</dbReference>
<name>A0A917C7P9_9PROT</name>
<dbReference type="RefSeq" id="WP_188667236.1">
    <property type="nucleotide sequence ID" value="NZ_BMHV01000048.1"/>
</dbReference>